<dbReference type="SUPFAM" id="SSF47370">
    <property type="entry name" value="Bromodomain"/>
    <property type="match status" value="1"/>
</dbReference>
<dbReference type="PROSITE" id="PS50014">
    <property type="entry name" value="BROMODOMAIN_2"/>
    <property type="match status" value="1"/>
</dbReference>
<evidence type="ECO:0000256" key="1">
    <source>
        <dbReference type="ARBA" id="ARBA00023117"/>
    </source>
</evidence>
<dbReference type="PRINTS" id="PR00503">
    <property type="entry name" value="BROMODOMAIN"/>
</dbReference>
<feature type="compositionally biased region" description="Low complexity" evidence="3">
    <location>
        <begin position="25"/>
        <end position="34"/>
    </location>
</feature>
<dbReference type="GO" id="GO:0005634">
    <property type="term" value="C:nucleus"/>
    <property type="evidence" value="ECO:0007669"/>
    <property type="project" value="TreeGrafter"/>
</dbReference>
<feature type="compositionally biased region" description="Basic and acidic residues" evidence="3">
    <location>
        <begin position="1"/>
        <end position="20"/>
    </location>
</feature>
<feature type="domain" description="Bromo" evidence="4">
    <location>
        <begin position="62"/>
        <end position="132"/>
    </location>
</feature>
<protein>
    <recommendedName>
        <fullName evidence="4">Bromo domain-containing protein</fullName>
    </recommendedName>
</protein>
<feature type="compositionally biased region" description="Basic residues" evidence="3">
    <location>
        <begin position="35"/>
        <end position="46"/>
    </location>
</feature>
<gene>
    <name evidence="5" type="ORF">CYLTODRAFT_401358</name>
</gene>
<dbReference type="SMART" id="SM00297">
    <property type="entry name" value="BROMO"/>
    <property type="match status" value="1"/>
</dbReference>
<evidence type="ECO:0000256" key="2">
    <source>
        <dbReference type="PROSITE-ProRule" id="PRU00035"/>
    </source>
</evidence>
<evidence type="ECO:0000259" key="4">
    <source>
        <dbReference type="PROSITE" id="PS50014"/>
    </source>
</evidence>
<accession>A0A0D7B3U4</accession>
<dbReference type="PANTHER" id="PTHR22881:SF27">
    <property type="entry name" value="BROMODOMAIN CONTAINING 7_9"/>
    <property type="match status" value="1"/>
</dbReference>
<feature type="compositionally biased region" description="Polar residues" evidence="3">
    <location>
        <begin position="326"/>
        <end position="335"/>
    </location>
</feature>
<dbReference type="AlphaFoldDB" id="A0A0D7B3U4"/>
<proteinExistence type="predicted"/>
<organism evidence="5 6">
    <name type="scientific">Cylindrobasidium torrendii FP15055 ss-10</name>
    <dbReference type="NCBI Taxonomy" id="1314674"/>
    <lineage>
        <taxon>Eukaryota</taxon>
        <taxon>Fungi</taxon>
        <taxon>Dikarya</taxon>
        <taxon>Basidiomycota</taxon>
        <taxon>Agaricomycotina</taxon>
        <taxon>Agaricomycetes</taxon>
        <taxon>Agaricomycetidae</taxon>
        <taxon>Agaricales</taxon>
        <taxon>Marasmiineae</taxon>
        <taxon>Physalacriaceae</taxon>
        <taxon>Cylindrobasidium</taxon>
    </lineage>
</organism>
<dbReference type="InterPro" id="IPR001487">
    <property type="entry name" value="Bromodomain"/>
</dbReference>
<feature type="compositionally biased region" description="Polar residues" evidence="3">
    <location>
        <begin position="211"/>
        <end position="221"/>
    </location>
</feature>
<evidence type="ECO:0000313" key="6">
    <source>
        <dbReference type="Proteomes" id="UP000054007"/>
    </source>
</evidence>
<keyword evidence="1 2" id="KW-0103">Bromodomain</keyword>
<dbReference type="InterPro" id="IPR051831">
    <property type="entry name" value="Bromodomain_contain_prot"/>
</dbReference>
<dbReference type="OrthoDB" id="21449at2759"/>
<feature type="compositionally biased region" description="Basic and acidic residues" evidence="3">
    <location>
        <begin position="353"/>
        <end position="367"/>
    </location>
</feature>
<dbReference type="EMBL" id="KN880616">
    <property type="protein sequence ID" value="KIY64849.1"/>
    <property type="molecule type" value="Genomic_DNA"/>
</dbReference>
<dbReference type="GO" id="GO:0006325">
    <property type="term" value="P:chromatin organization"/>
    <property type="evidence" value="ECO:0007669"/>
    <property type="project" value="UniProtKB-ARBA"/>
</dbReference>
<feature type="region of interest" description="Disordered" evidence="3">
    <location>
        <begin position="1"/>
        <end position="46"/>
    </location>
</feature>
<feature type="compositionally biased region" description="Acidic residues" evidence="3">
    <location>
        <begin position="164"/>
        <end position="174"/>
    </location>
</feature>
<feature type="region of interest" description="Disordered" evidence="3">
    <location>
        <begin position="316"/>
        <end position="367"/>
    </location>
</feature>
<name>A0A0D7B3U4_9AGAR</name>
<dbReference type="Proteomes" id="UP000054007">
    <property type="component" value="Unassembled WGS sequence"/>
</dbReference>
<reference evidence="5 6" key="1">
    <citation type="journal article" date="2015" name="Fungal Genet. Biol.">
        <title>Evolution of novel wood decay mechanisms in Agaricales revealed by the genome sequences of Fistulina hepatica and Cylindrobasidium torrendii.</title>
        <authorList>
            <person name="Floudas D."/>
            <person name="Held B.W."/>
            <person name="Riley R."/>
            <person name="Nagy L.G."/>
            <person name="Koehler G."/>
            <person name="Ransdell A.S."/>
            <person name="Younus H."/>
            <person name="Chow J."/>
            <person name="Chiniquy J."/>
            <person name="Lipzen A."/>
            <person name="Tritt A."/>
            <person name="Sun H."/>
            <person name="Haridas S."/>
            <person name="LaButti K."/>
            <person name="Ohm R.A."/>
            <person name="Kues U."/>
            <person name="Blanchette R.A."/>
            <person name="Grigoriev I.V."/>
            <person name="Minto R.E."/>
            <person name="Hibbett D.S."/>
        </authorList>
    </citation>
    <scope>NUCLEOTIDE SEQUENCE [LARGE SCALE GENOMIC DNA]</scope>
    <source>
        <strain evidence="5 6">FP15055 ss-10</strain>
    </source>
</reference>
<dbReference type="Pfam" id="PF00439">
    <property type="entry name" value="Bromodomain"/>
    <property type="match status" value="1"/>
</dbReference>
<dbReference type="InterPro" id="IPR036427">
    <property type="entry name" value="Bromodomain-like_sf"/>
</dbReference>
<feature type="region of interest" description="Disordered" evidence="3">
    <location>
        <begin position="164"/>
        <end position="240"/>
    </location>
</feature>
<dbReference type="Gene3D" id="1.20.920.10">
    <property type="entry name" value="Bromodomain-like"/>
    <property type="match status" value="1"/>
</dbReference>
<keyword evidence="6" id="KW-1185">Reference proteome</keyword>
<evidence type="ECO:0000256" key="3">
    <source>
        <dbReference type="SAM" id="MobiDB-lite"/>
    </source>
</evidence>
<dbReference type="STRING" id="1314674.A0A0D7B3U4"/>
<evidence type="ECO:0000313" key="5">
    <source>
        <dbReference type="EMBL" id="KIY64849.1"/>
    </source>
</evidence>
<dbReference type="GO" id="GO:0006357">
    <property type="term" value="P:regulation of transcription by RNA polymerase II"/>
    <property type="evidence" value="ECO:0007669"/>
    <property type="project" value="TreeGrafter"/>
</dbReference>
<dbReference type="PANTHER" id="PTHR22881">
    <property type="entry name" value="BROMODOMAIN CONTAINING PROTEIN"/>
    <property type="match status" value="1"/>
</dbReference>
<sequence length="682" mass="76341">MSESFDHTSALYHDEQEPPKPRITLKLPSLSSLKPQKKQKPPRPVKLKPLKEVLSKLISQIKKKDDYAFFLHPVDVAQVPGYSTVVKRPMDFGTMTTKVSRGKYRSLEEFTSDVRLVTGNAKAFNPVGTIYYTEADKIEVYALDAISRASGTVVQYETDWNIDVENDEEVEAEDGSGPMDLDEPISAGQRSQSVVSATVGRRATRGPYKKQQAQPATTDGSTKGPLSETIQADGRLPGSRDGLGAFPANSGWSKTMLALKLKGKKYKTKKERMRIEKEGPPMHPDGSLDYWEMEDPFTILSALVPDPLTRPQMSLLWPPPPPLQPTESRATSATPAPQPLAGPSSLGSVALPPKREPHIPPVPPEKKHWIVQTSYSSRGFKKEEPERIPEKLERPVHTVDWGSFALLSAEMSEELKRRGITDNDGIDLVRESLDPEDNSKKRKRDDAHKYWNLERAAQGEDYLRDVVYGGVDGYAYVRSLAEFVKRPKTEEYRIPDEELELGMPLAKYVEQQIVDPLTEGKHGMLRETARLLGTQRDEDVVMSMEPGAWDDSKILAQIQLSEMVQPLLNVRGQKLDMGSLMREPADLDVSEREWDGLKFRREGKIETQDELGQILGDTGDMLARLASQTSSNDVAEGSESAETRRLRMNLLALAKRLPVTMISPLEKRLVAENVRNILPTIE</sequence>